<dbReference type="SUPFAM" id="SSF55874">
    <property type="entry name" value="ATPase domain of HSP90 chaperone/DNA topoisomerase II/histidine kinase"/>
    <property type="match status" value="1"/>
</dbReference>
<keyword evidence="10" id="KW-0067">ATP-binding</keyword>
<dbReference type="SUPFAM" id="SSF158472">
    <property type="entry name" value="HAMP domain-like"/>
    <property type="match status" value="1"/>
</dbReference>
<dbReference type="InterPro" id="IPR003660">
    <property type="entry name" value="HAMP_dom"/>
</dbReference>
<keyword evidence="8" id="KW-0547">Nucleotide-binding</keyword>
<dbReference type="SMART" id="SM00304">
    <property type="entry name" value="HAMP"/>
    <property type="match status" value="1"/>
</dbReference>
<keyword evidence="5" id="KW-0597">Phosphoprotein</keyword>
<evidence type="ECO:0000259" key="16">
    <source>
        <dbReference type="PROSITE" id="PS50885"/>
    </source>
</evidence>
<dbReference type="Pfam" id="PF00512">
    <property type="entry name" value="HisKA"/>
    <property type="match status" value="1"/>
</dbReference>
<dbReference type="InterPro" id="IPR003661">
    <property type="entry name" value="HisK_dim/P_dom"/>
</dbReference>
<dbReference type="InterPro" id="IPR004358">
    <property type="entry name" value="Sig_transdc_His_kin-like_C"/>
</dbReference>
<organism evidence="17 18">
    <name type="scientific">Clostridium brassicae</name>
    <dbReference type="NCBI Taxonomy" id="2999072"/>
    <lineage>
        <taxon>Bacteria</taxon>
        <taxon>Bacillati</taxon>
        <taxon>Bacillota</taxon>
        <taxon>Clostridia</taxon>
        <taxon>Eubacteriales</taxon>
        <taxon>Clostridiaceae</taxon>
        <taxon>Clostridium</taxon>
    </lineage>
</organism>
<name>A0ABT4DEI9_9CLOT</name>
<dbReference type="Pfam" id="PF02518">
    <property type="entry name" value="HATPase_c"/>
    <property type="match status" value="1"/>
</dbReference>
<dbReference type="Proteomes" id="UP001144612">
    <property type="component" value="Unassembled WGS sequence"/>
</dbReference>
<dbReference type="PANTHER" id="PTHR45528:SF1">
    <property type="entry name" value="SENSOR HISTIDINE KINASE CPXA"/>
    <property type="match status" value="1"/>
</dbReference>
<evidence type="ECO:0000256" key="10">
    <source>
        <dbReference type="ARBA" id="ARBA00022840"/>
    </source>
</evidence>
<evidence type="ECO:0000256" key="3">
    <source>
        <dbReference type="ARBA" id="ARBA00012438"/>
    </source>
</evidence>
<accession>A0ABT4DEI9</accession>
<comment type="subcellular location">
    <subcellularLocation>
        <location evidence="2">Cell membrane</location>
        <topology evidence="2">Multi-pass membrane protein</topology>
    </subcellularLocation>
</comment>
<feature type="transmembrane region" description="Helical" evidence="14">
    <location>
        <begin position="170"/>
        <end position="190"/>
    </location>
</feature>
<comment type="catalytic activity">
    <reaction evidence="1">
        <text>ATP + protein L-histidine = ADP + protein N-phospho-L-histidine.</text>
        <dbReference type="EC" id="2.7.13.3"/>
    </reaction>
</comment>
<dbReference type="CDD" id="cd06225">
    <property type="entry name" value="HAMP"/>
    <property type="match status" value="1"/>
</dbReference>
<reference evidence="17" key="1">
    <citation type="submission" date="2022-12" db="EMBL/GenBank/DDBJ databases">
        <title>Clostridium sp. nov., isolated from industrial wastewater.</title>
        <authorList>
            <person name="Jiayan W."/>
        </authorList>
    </citation>
    <scope>NUCLEOTIDE SEQUENCE</scope>
    <source>
        <strain evidence="17">ZC22-4</strain>
    </source>
</reference>
<dbReference type="RefSeq" id="WP_268063147.1">
    <property type="nucleotide sequence ID" value="NZ_JAPQFJ010000052.1"/>
</dbReference>
<evidence type="ECO:0000256" key="4">
    <source>
        <dbReference type="ARBA" id="ARBA00022475"/>
    </source>
</evidence>
<dbReference type="Gene3D" id="3.30.565.10">
    <property type="entry name" value="Histidine kinase-like ATPase, C-terminal domain"/>
    <property type="match status" value="1"/>
</dbReference>
<evidence type="ECO:0000256" key="14">
    <source>
        <dbReference type="SAM" id="Phobius"/>
    </source>
</evidence>
<dbReference type="InterPro" id="IPR003594">
    <property type="entry name" value="HATPase_dom"/>
</dbReference>
<dbReference type="CDD" id="cd00082">
    <property type="entry name" value="HisKA"/>
    <property type="match status" value="1"/>
</dbReference>
<evidence type="ECO:0000256" key="8">
    <source>
        <dbReference type="ARBA" id="ARBA00022741"/>
    </source>
</evidence>
<feature type="domain" description="Histidine kinase" evidence="15">
    <location>
        <begin position="258"/>
        <end position="479"/>
    </location>
</feature>
<keyword evidence="18" id="KW-1185">Reference proteome</keyword>
<evidence type="ECO:0000256" key="13">
    <source>
        <dbReference type="ARBA" id="ARBA00023136"/>
    </source>
</evidence>
<dbReference type="PROSITE" id="PS50885">
    <property type="entry name" value="HAMP"/>
    <property type="match status" value="1"/>
</dbReference>
<evidence type="ECO:0000313" key="17">
    <source>
        <dbReference type="EMBL" id="MCY6960717.1"/>
    </source>
</evidence>
<keyword evidence="7 14" id="KW-0812">Transmembrane</keyword>
<feature type="transmembrane region" description="Helical" evidence="14">
    <location>
        <begin position="20"/>
        <end position="42"/>
    </location>
</feature>
<dbReference type="PROSITE" id="PS50109">
    <property type="entry name" value="HIS_KIN"/>
    <property type="match status" value="1"/>
</dbReference>
<evidence type="ECO:0000256" key="11">
    <source>
        <dbReference type="ARBA" id="ARBA00022989"/>
    </source>
</evidence>
<dbReference type="SMART" id="SM00387">
    <property type="entry name" value="HATPase_c"/>
    <property type="match status" value="1"/>
</dbReference>
<keyword evidence="9 17" id="KW-0418">Kinase</keyword>
<dbReference type="EMBL" id="JAPQFJ010000052">
    <property type="protein sequence ID" value="MCY6960717.1"/>
    <property type="molecule type" value="Genomic_DNA"/>
</dbReference>
<dbReference type="SMART" id="SM00388">
    <property type="entry name" value="HisKA"/>
    <property type="match status" value="1"/>
</dbReference>
<evidence type="ECO:0000256" key="7">
    <source>
        <dbReference type="ARBA" id="ARBA00022692"/>
    </source>
</evidence>
<protein>
    <recommendedName>
        <fullName evidence="3">histidine kinase</fullName>
        <ecNumber evidence="3">2.7.13.3</ecNumber>
    </recommendedName>
</protein>
<dbReference type="InterPro" id="IPR005467">
    <property type="entry name" value="His_kinase_dom"/>
</dbReference>
<evidence type="ECO:0000256" key="5">
    <source>
        <dbReference type="ARBA" id="ARBA00022553"/>
    </source>
</evidence>
<dbReference type="Pfam" id="PF00672">
    <property type="entry name" value="HAMP"/>
    <property type="match status" value="1"/>
</dbReference>
<keyword evidence="13 14" id="KW-0472">Membrane</keyword>
<dbReference type="PRINTS" id="PR00344">
    <property type="entry name" value="BCTRLSENSOR"/>
</dbReference>
<evidence type="ECO:0000256" key="9">
    <source>
        <dbReference type="ARBA" id="ARBA00022777"/>
    </source>
</evidence>
<feature type="domain" description="HAMP" evidence="16">
    <location>
        <begin position="191"/>
        <end position="243"/>
    </location>
</feature>
<sequence>MAKRYLIEKLSLKKQFIINILIVLFLSFVFTILSIVIMMGLISKGYILKASYYESKVEEIQKYIKNYSDKIVNKDFKKQLDTIIPLQGVEYEVINLKGEVVYGEYKTPITSKPVKIVSNNNIENYGFLGQEVVKYVPIKYNNKLQGMIVFRYYLRASAKNPKYNFLVRSYLLSPFIYIIIFTFIFSTKLYKRLNKPLRQLRDGAQKIRNKDLEFSISYDSNNELGMVCKAFEDMRLELKNTLEKQWRMEEERKEMVSAIAHDLRTPITVIKGHVEALIDANKLDADRLDRYLKLIDNNADRMTKLISEINILTKIESIDFNINYREGDIIEFVSEKDIDYRILCEDKNIRFYLNIEDKRDNNKLVFTDIYVLSEILDNLVSNSLRFTPKEGWIKLNLSLTYEKVIFCVQDCGCGFSNKDIAHAFNRFYQGDESRSKGKGHSGLGLYIVKSLVEKLNGNIRIGNSEYGGACVEFEIPLLYKNS</sequence>
<proteinExistence type="predicted"/>
<dbReference type="Gene3D" id="6.10.340.10">
    <property type="match status" value="1"/>
</dbReference>
<evidence type="ECO:0000313" key="18">
    <source>
        <dbReference type="Proteomes" id="UP001144612"/>
    </source>
</evidence>
<keyword evidence="6" id="KW-0808">Transferase</keyword>
<keyword evidence="4" id="KW-1003">Cell membrane</keyword>
<dbReference type="InterPro" id="IPR050398">
    <property type="entry name" value="HssS/ArlS-like"/>
</dbReference>
<gene>
    <name evidence="17" type="ORF">OW729_19250</name>
</gene>
<evidence type="ECO:0000256" key="6">
    <source>
        <dbReference type="ARBA" id="ARBA00022679"/>
    </source>
</evidence>
<dbReference type="Gene3D" id="1.10.287.130">
    <property type="match status" value="1"/>
</dbReference>
<comment type="caution">
    <text evidence="17">The sequence shown here is derived from an EMBL/GenBank/DDBJ whole genome shotgun (WGS) entry which is preliminary data.</text>
</comment>
<evidence type="ECO:0000259" key="15">
    <source>
        <dbReference type="PROSITE" id="PS50109"/>
    </source>
</evidence>
<evidence type="ECO:0000256" key="12">
    <source>
        <dbReference type="ARBA" id="ARBA00023012"/>
    </source>
</evidence>
<dbReference type="SUPFAM" id="SSF47384">
    <property type="entry name" value="Homodimeric domain of signal transducing histidine kinase"/>
    <property type="match status" value="1"/>
</dbReference>
<dbReference type="PANTHER" id="PTHR45528">
    <property type="entry name" value="SENSOR HISTIDINE KINASE CPXA"/>
    <property type="match status" value="1"/>
</dbReference>
<evidence type="ECO:0000256" key="1">
    <source>
        <dbReference type="ARBA" id="ARBA00000085"/>
    </source>
</evidence>
<dbReference type="InterPro" id="IPR036890">
    <property type="entry name" value="HATPase_C_sf"/>
</dbReference>
<dbReference type="EC" id="2.7.13.3" evidence="3"/>
<keyword evidence="11 14" id="KW-1133">Transmembrane helix</keyword>
<dbReference type="InterPro" id="IPR036097">
    <property type="entry name" value="HisK_dim/P_sf"/>
</dbReference>
<dbReference type="GO" id="GO:0016301">
    <property type="term" value="F:kinase activity"/>
    <property type="evidence" value="ECO:0007669"/>
    <property type="project" value="UniProtKB-KW"/>
</dbReference>
<evidence type="ECO:0000256" key="2">
    <source>
        <dbReference type="ARBA" id="ARBA00004651"/>
    </source>
</evidence>
<keyword evidence="12" id="KW-0902">Two-component regulatory system</keyword>